<dbReference type="GO" id="GO:0008270">
    <property type="term" value="F:zinc ion binding"/>
    <property type="evidence" value="ECO:0007669"/>
    <property type="project" value="UniProtKB-KW"/>
</dbReference>
<accession>A0A9P5SDW3</accession>
<evidence type="ECO:0000313" key="8">
    <source>
        <dbReference type="Proteomes" id="UP000696485"/>
    </source>
</evidence>
<feature type="region of interest" description="Disordered" evidence="5">
    <location>
        <begin position="547"/>
        <end position="579"/>
    </location>
</feature>
<gene>
    <name evidence="7" type="ORF">BG006_000194</name>
</gene>
<keyword evidence="8" id="KW-1185">Reference proteome</keyword>
<feature type="compositionally biased region" description="Polar residues" evidence="5">
    <location>
        <begin position="1"/>
        <end position="24"/>
    </location>
</feature>
<evidence type="ECO:0000313" key="7">
    <source>
        <dbReference type="EMBL" id="KAF9324840.1"/>
    </source>
</evidence>
<evidence type="ECO:0000256" key="3">
    <source>
        <dbReference type="ARBA" id="ARBA00022833"/>
    </source>
</evidence>
<feature type="compositionally biased region" description="Polar residues" evidence="5">
    <location>
        <begin position="557"/>
        <end position="566"/>
    </location>
</feature>
<protein>
    <recommendedName>
        <fullName evidence="6">PHD-type domain-containing protein</fullName>
    </recommendedName>
</protein>
<sequence>MDEPSSTSMLASSPLAQKTPLSDHTSPRAGHPSRHEYMNGHDHHIFRQPLQLQQPHHHGTHPSPPDPQPPQPQTNGHGRHHSLSLSPSKHTDLQQVVPQRVKSEPQDLDLELLSELPVAPEGQKLIVRLDLRKLGGLNGPILARPSLARDLTSSDRAVAGKRNSLRQLPKRSEDARTTSDQQSPDPVPSSDAISKTPEPANLLETPQVQEEVEPPVQMTSTLLMPSSEPVERIPIAETSSRRSSVSLDYSESQNMDADDDGDYMDTGSQAAKRRASSKTLSNPVAKKRTRSSVLGEAKKKEPLIPQLPTPPPVKKKSSPKPKDKKPAPAPTSKDVVSITGDDLALKAGSYLFLYNNDYCENCLGLGRFICCDSCPKAFHFSCCQPPVDPVDLPDEWNCNECRSKKDPPKPSPKGIFKQLLDNVNRMNPKAFMLPPEIRSFFKGVVTNSDGEYAEAVDYKPSPKRTLAGHAAAAAQAMEEPYQLQDSQGNVRLCYHCHKSAFGGRMMISCEHCPLHWHLDCLSPPMASPPPSTRKWMCPNHADHILPRRRKRKDAVSVTLSDPSSPNDGDIEVIPDEDKDDFWDQDLSGVAFRVPERSIKLGFLNKMRRIEPHTSEASSIPKQPAEENASWRFDLLVAAMVASNHEDQSPSGPSPMSNSSSSPSSQKDSDQECGQEAIQDSVLSHLIDPTEREEYLRFRSFQRFVRETGAEGVMKQWVQLQEQEKEQAATQALLGL</sequence>
<organism evidence="7 8">
    <name type="scientific">Podila minutissima</name>
    <dbReference type="NCBI Taxonomy" id="64525"/>
    <lineage>
        <taxon>Eukaryota</taxon>
        <taxon>Fungi</taxon>
        <taxon>Fungi incertae sedis</taxon>
        <taxon>Mucoromycota</taxon>
        <taxon>Mortierellomycotina</taxon>
        <taxon>Mortierellomycetes</taxon>
        <taxon>Mortierellales</taxon>
        <taxon>Mortierellaceae</taxon>
        <taxon>Podila</taxon>
    </lineage>
</organism>
<keyword evidence="3" id="KW-0862">Zinc</keyword>
<dbReference type="CDD" id="cd15535">
    <property type="entry name" value="PHD1_Rco1"/>
    <property type="match status" value="1"/>
</dbReference>
<reference evidence="7" key="1">
    <citation type="journal article" date="2020" name="Fungal Divers.">
        <title>Resolving the Mortierellaceae phylogeny through synthesis of multi-gene phylogenetics and phylogenomics.</title>
        <authorList>
            <person name="Vandepol N."/>
            <person name="Liber J."/>
            <person name="Desiro A."/>
            <person name="Na H."/>
            <person name="Kennedy M."/>
            <person name="Barry K."/>
            <person name="Grigoriev I.V."/>
            <person name="Miller A.N."/>
            <person name="O'Donnell K."/>
            <person name="Stajich J.E."/>
            <person name="Bonito G."/>
        </authorList>
    </citation>
    <scope>NUCLEOTIDE SEQUENCE</scope>
    <source>
        <strain evidence="7">NVP1</strain>
    </source>
</reference>
<evidence type="ECO:0000256" key="4">
    <source>
        <dbReference type="PROSITE-ProRule" id="PRU00146"/>
    </source>
</evidence>
<dbReference type="Gene3D" id="3.30.40.10">
    <property type="entry name" value="Zinc/RING finger domain, C3HC4 (zinc finger)"/>
    <property type="match status" value="2"/>
</dbReference>
<dbReference type="GO" id="GO:0006357">
    <property type="term" value="P:regulation of transcription by RNA polymerase II"/>
    <property type="evidence" value="ECO:0007669"/>
    <property type="project" value="TreeGrafter"/>
</dbReference>
<dbReference type="InterPro" id="IPR052819">
    <property type="entry name" value="Chromatin_regulatory_protein"/>
</dbReference>
<dbReference type="InterPro" id="IPR011011">
    <property type="entry name" value="Znf_FYVE_PHD"/>
</dbReference>
<dbReference type="PROSITE" id="PS01359">
    <property type="entry name" value="ZF_PHD_1"/>
    <property type="match status" value="1"/>
</dbReference>
<keyword evidence="2 4" id="KW-0863">Zinc-finger</keyword>
<dbReference type="SMART" id="SM00249">
    <property type="entry name" value="PHD"/>
    <property type="match status" value="2"/>
</dbReference>
<evidence type="ECO:0000256" key="1">
    <source>
        <dbReference type="ARBA" id="ARBA00022723"/>
    </source>
</evidence>
<feature type="non-terminal residue" evidence="7">
    <location>
        <position position="735"/>
    </location>
</feature>
<evidence type="ECO:0000256" key="5">
    <source>
        <dbReference type="SAM" id="MobiDB-lite"/>
    </source>
</evidence>
<dbReference type="EMBL" id="JAAAUY010001020">
    <property type="protein sequence ID" value="KAF9324840.1"/>
    <property type="molecule type" value="Genomic_DNA"/>
</dbReference>
<dbReference type="PROSITE" id="PS50016">
    <property type="entry name" value="ZF_PHD_2"/>
    <property type="match status" value="1"/>
</dbReference>
<dbReference type="InterPro" id="IPR001965">
    <property type="entry name" value="Znf_PHD"/>
</dbReference>
<dbReference type="PANTHER" id="PTHR47636:SF1">
    <property type="entry name" value="TRANSCRIPTIONAL REGULATORY PROTEIN RCO1"/>
    <property type="match status" value="1"/>
</dbReference>
<feature type="compositionally biased region" description="Low complexity" evidence="5">
    <location>
        <begin position="206"/>
        <end position="217"/>
    </location>
</feature>
<dbReference type="PANTHER" id="PTHR47636">
    <property type="entry name" value="TRANSCRIPTIONAL REGULATORY PROTEIN RCO1"/>
    <property type="match status" value="1"/>
</dbReference>
<name>A0A9P5SDW3_9FUNG</name>
<feature type="compositionally biased region" description="Low complexity" evidence="5">
    <location>
        <begin position="648"/>
        <end position="664"/>
    </location>
</feature>
<dbReference type="InterPro" id="IPR019786">
    <property type="entry name" value="Zinc_finger_PHD-type_CS"/>
</dbReference>
<feature type="compositionally biased region" description="Low complexity" evidence="5">
    <location>
        <begin position="241"/>
        <end position="252"/>
    </location>
</feature>
<feature type="compositionally biased region" description="Pro residues" evidence="5">
    <location>
        <begin position="62"/>
        <end position="72"/>
    </location>
</feature>
<feature type="region of interest" description="Disordered" evidence="5">
    <location>
        <begin position="135"/>
        <end position="335"/>
    </location>
</feature>
<feature type="compositionally biased region" description="Acidic residues" evidence="5">
    <location>
        <begin position="568"/>
        <end position="579"/>
    </location>
</feature>
<dbReference type="SUPFAM" id="SSF57903">
    <property type="entry name" value="FYVE/PHD zinc finger"/>
    <property type="match status" value="2"/>
</dbReference>
<feature type="region of interest" description="Disordered" evidence="5">
    <location>
        <begin position="643"/>
        <end position="674"/>
    </location>
</feature>
<dbReference type="AlphaFoldDB" id="A0A9P5SDW3"/>
<dbReference type="Pfam" id="PF00628">
    <property type="entry name" value="PHD"/>
    <property type="match status" value="2"/>
</dbReference>
<feature type="domain" description="PHD-type" evidence="6">
    <location>
        <begin position="356"/>
        <end position="404"/>
    </location>
</feature>
<feature type="region of interest" description="Disordered" evidence="5">
    <location>
        <begin position="1"/>
        <end position="104"/>
    </location>
</feature>
<dbReference type="GO" id="GO:0032221">
    <property type="term" value="C:Rpd3S complex"/>
    <property type="evidence" value="ECO:0007669"/>
    <property type="project" value="TreeGrafter"/>
</dbReference>
<feature type="compositionally biased region" description="Polar residues" evidence="5">
    <location>
        <begin position="83"/>
        <end position="97"/>
    </location>
</feature>
<evidence type="ECO:0000259" key="6">
    <source>
        <dbReference type="PROSITE" id="PS50016"/>
    </source>
</evidence>
<dbReference type="Proteomes" id="UP000696485">
    <property type="component" value="Unassembled WGS sequence"/>
</dbReference>
<feature type="compositionally biased region" description="Low complexity" evidence="5">
    <location>
        <begin position="179"/>
        <end position="191"/>
    </location>
</feature>
<comment type="caution">
    <text evidence="7">The sequence shown here is derived from an EMBL/GenBank/DDBJ whole genome shotgun (WGS) entry which is preliminary data.</text>
</comment>
<feature type="compositionally biased region" description="Basic and acidic residues" evidence="5">
    <location>
        <begin position="33"/>
        <end position="45"/>
    </location>
</feature>
<evidence type="ECO:0000256" key="2">
    <source>
        <dbReference type="ARBA" id="ARBA00022771"/>
    </source>
</evidence>
<dbReference type="InterPro" id="IPR019787">
    <property type="entry name" value="Znf_PHD-finger"/>
</dbReference>
<keyword evidence="1" id="KW-0479">Metal-binding</keyword>
<dbReference type="InterPro" id="IPR013083">
    <property type="entry name" value="Znf_RING/FYVE/PHD"/>
</dbReference>
<proteinExistence type="predicted"/>